<evidence type="ECO:0000313" key="7">
    <source>
        <dbReference type="Proteomes" id="UP001168613"/>
    </source>
</evidence>
<keyword evidence="4" id="KW-0804">Transcription</keyword>
<dbReference type="InterPro" id="IPR005119">
    <property type="entry name" value="LysR_subst-bd"/>
</dbReference>
<organism evidence="6 7">
    <name type="scientific">Alcaligenes endophyticus</name>
    <dbReference type="NCBI Taxonomy" id="1929088"/>
    <lineage>
        <taxon>Bacteria</taxon>
        <taxon>Pseudomonadati</taxon>
        <taxon>Pseudomonadota</taxon>
        <taxon>Betaproteobacteria</taxon>
        <taxon>Burkholderiales</taxon>
        <taxon>Alcaligenaceae</taxon>
        <taxon>Alcaligenes</taxon>
    </lineage>
</organism>
<dbReference type="Gene3D" id="3.40.190.290">
    <property type="match status" value="1"/>
</dbReference>
<protein>
    <submittedName>
        <fullName evidence="6">LysR family transcriptional regulator</fullName>
    </submittedName>
</protein>
<evidence type="ECO:0000313" key="6">
    <source>
        <dbReference type="EMBL" id="MDN4120212.1"/>
    </source>
</evidence>
<dbReference type="PROSITE" id="PS50931">
    <property type="entry name" value="HTH_LYSR"/>
    <property type="match status" value="1"/>
</dbReference>
<dbReference type="PANTHER" id="PTHR30419:SF8">
    <property type="entry name" value="NITROGEN ASSIMILATION TRANSCRIPTIONAL ACTIVATOR-RELATED"/>
    <property type="match status" value="1"/>
</dbReference>
<keyword evidence="3" id="KW-0238">DNA-binding</keyword>
<dbReference type="PANTHER" id="PTHR30419">
    <property type="entry name" value="HTH-TYPE TRANSCRIPTIONAL REGULATOR YBHD"/>
    <property type="match status" value="1"/>
</dbReference>
<evidence type="ECO:0000256" key="1">
    <source>
        <dbReference type="ARBA" id="ARBA00009437"/>
    </source>
</evidence>
<dbReference type="SUPFAM" id="SSF53850">
    <property type="entry name" value="Periplasmic binding protein-like II"/>
    <property type="match status" value="1"/>
</dbReference>
<keyword evidence="7" id="KW-1185">Reference proteome</keyword>
<dbReference type="EMBL" id="JAJHNU010000001">
    <property type="protein sequence ID" value="MDN4120212.1"/>
    <property type="molecule type" value="Genomic_DNA"/>
</dbReference>
<dbReference type="Gene3D" id="1.10.10.10">
    <property type="entry name" value="Winged helix-like DNA-binding domain superfamily/Winged helix DNA-binding domain"/>
    <property type="match status" value="1"/>
</dbReference>
<reference evidence="6" key="1">
    <citation type="submission" date="2021-11" db="EMBL/GenBank/DDBJ databases">
        <title>Draft genome sequence of Alcaligenes endophyticus type strain CCUG 75668T.</title>
        <authorList>
            <person name="Salva-Serra F."/>
            <person name="Duran R.E."/>
            <person name="Seeger M."/>
            <person name="Moore E.R.B."/>
            <person name="Jaen-Luchoro D."/>
        </authorList>
    </citation>
    <scope>NUCLEOTIDE SEQUENCE</scope>
    <source>
        <strain evidence="6">CCUG 75668</strain>
    </source>
</reference>
<dbReference type="Proteomes" id="UP001168613">
    <property type="component" value="Unassembled WGS sequence"/>
</dbReference>
<accession>A0ABT8EG88</accession>
<evidence type="ECO:0000256" key="3">
    <source>
        <dbReference type="ARBA" id="ARBA00023125"/>
    </source>
</evidence>
<dbReference type="InterPro" id="IPR000847">
    <property type="entry name" value="LysR_HTH_N"/>
</dbReference>
<dbReference type="InterPro" id="IPR050950">
    <property type="entry name" value="HTH-type_LysR_regulators"/>
</dbReference>
<dbReference type="RefSeq" id="WP_266122458.1">
    <property type="nucleotide sequence ID" value="NZ_JAJHNU010000001.1"/>
</dbReference>
<feature type="domain" description="HTH lysR-type" evidence="5">
    <location>
        <begin position="10"/>
        <end position="67"/>
    </location>
</feature>
<comment type="similarity">
    <text evidence="1">Belongs to the LysR transcriptional regulatory family.</text>
</comment>
<proteinExistence type="inferred from homology"/>
<keyword evidence="2" id="KW-0805">Transcription regulation</keyword>
<dbReference type="InterPro" id="IPR036388">
    <property type="entry name" value="WH-like_DNA-bd_sf"/>
</dbReference>
<evidence type="ECO:0000256" key="2">
    <source>
        <dbReference type="ARBA" id="ARBA00023015"/>
    </source>
</evidence>
<gene>
    <name evidence="6" type="ORF">LMS43_02795</name>
</gene>
<dbReference type="SUPFAM" id="SSF46785">
    <property type="entry name" value="Winged helix' DNA-binding domain"/>
    <property type="match status" value="1"/>
</dbReference>
<comment type="caution">
    <text evidence="6">The sequence shown here is derived from an EMBL/GenBank/DDBJ whole genome shotgun (WGS) entry which is preliminary data.</text>
</comment>
<evidence type="ECO:0000259" key="5">
    <source>
        <dbReference type="PROSITE" id="PS50931"/>
    </source>
</evidence>
<dbReference type="InterPro" id="IPR036390">
    <property type="entry name" value="WH_DNA-bd_sf"/>
</dbReference>
<sequence>MSHSVLLSRLKLRHLSLLQGIKRWGTLTRVAIEMGISQPAVTKALSEAEDICGGMLFVRTGRGLVATRLGELAIAKAELILQELEVWGAQIQAVQHGYADRLRIGAMPYVSVELLTQAVQLLYSRHGIASSITQLTSNFLVQALTKRELDCVIGRATALTGLEGVSYEILYEQQVALIAHQQVVRRLQHRQISLADFVDMQWILPSEQTPVGRKIAEMFHKANLTLPVPVVETYDPGIILRMLRHNERLLAIVPLDLAHDLERRGGAGIVPLAFDWNLPAISLIRRTDSKLPSSEELFAQILRELSAAQIWSV</sequence>
<dbReference type="Pfam" id="PF03466">
    <property type="entry name" value="LysR_substrate"/>
    <property type="match status" value="1"/>
</dbReference>
<evidence type="ECO:0000256" key="4">
    <source>
        <dbReference type="ARBA" id="ARBA00023163"/>
    </source>
</evidence>
<dbReference type="Pfam" id="PF00126">
    <property type="entry name" value="HTH_1"/>
    <property type="match status" value="1"/>
</dbReference>
<name>A0ABT8EG88_9BURK</name>